<dbReference type="InterPro" id="IPR019546">
    <property type="entry name" value="TAT_signal_bac_arc"/>
</dbReference>
<evidence type="ECO:0000313" key="2">
    <source>
        <dbReference type="Proteomes" id="UP001501138"/>
    </source>
</evidence>
<dbReference type="Gene3D" id="3.40.190.10">
    <property type="entry name" value="Periplasmic binding protein-like II"/>
    <property type="match status" value="1"/>
</dbReference>
<accession>A0ABN2JK45</accession>
<evidence type="ECO:0000313" key="1">
    <source>
        <dbReference type="EMBL" id="GAA1727876.1"/>
    </source>
</evidence>
<dbReference type="Proteomes" id="UP001501138">
    <property type="component" value="Unassembled WGS sequence"/>
</dbReference>
<protein>
    <submittedName>
        <fullName evidence="1">Extracellular solute-binding protein</fullName>
    </submittedName>
</protein>
<proteinExistence type="predicted"/>
<dbReference type="InterPro" id="IPR006059">
    <property type="entry name" value="SBP"/>
</dbReference>
<reference evidence="1 2" key="1">
    <citation type="journal article" date="2019" name="Int. J. Syst. Evol. Microbiol.">
        <title>The Global Catalogue of Microorganisms (GCM) 10K type strain sequencing project: providing services to taxonomists for standard genome sequencing and annotation.</title>
        <authorList>
            <consortium name="The Broad Institute Genomics Platform"/>
            <consortium name="The Broad Institute Genome Sequencing Center for Infectious Disease"/>
            <person name="Wu L."/>
            <person name="Ma J."/>
        </authorList>
    </citation>
    <scope>NUCLEOTIDE SEQUENCE [LARGE SCALE GENOMIC DNA]</scope>
    <source>
        <strain evidence="1 2">JCM 15589</strain>
    </source>
</reference>
<dbReference type="Pfam" id="PF13416">
    <property type="entry name" value="SBP_bac_8"/>
    <property type="match status" value="1"/>
</dbReference>
<dbReference type="InterPro" id="IPR006311">
    <property type="entry name" value="TAT_signal"/>
</dbReference>
<dbReference type="NCBIfam" id="TIGR01409">
    <property type="entry name" value="TAT_signal_seq"/>
    <property type="match status" value="1"/>
</dbReference>
<dbReference type="SUPFAM" id="SSF53850">
    <property type="entry name" value="Periplasmic binding protein-like II"/>
    <property type="match status" value="1"/>
</dbReference>
<dbReference type="PROSITE" id="PS51318">
    <property type="entry name" value="TAT"/>
    <property type="match status" value="1"/>
</dbReference>
<keyword evidence="2" id="KW-1185">Reference proteome</keyword>
<organism evidence="1 2">
    <name type="scientific">Isoptericola hypogeus</name>
    <dbReference type="NCBI Taxonomy" id="300179"/>
    <lineage>
        <taxon>Bacteria</taxon>
        <taxon>Bacillati</taxon>
        <taxon>Actinomycetota</taxon>
        <taxon>Actinomycetes</taxon>
        <taxon>Micrococcales</taxon>
        <taxon>Promicromonosporaceae</taxon>
        <taxon>Isoptericola</taxon>
    </lineage>
</organism>
<sequence length="541" mass="57902">MSAAISASALSRRNFLGLAGAGALAVTLASCGTRSEGTGQVSNAEDALLPKHVPLQGLTPDLPGTADGVPPGFFSYPEPFRSVSDVPLTGETISAISMFFATVPNGRADNPAWQEVEKRLGGTLDINAVSDADYESRFSTTVAGGDLPDMMLYATTMQDHAGFLDKACEDLTPHLGGDAIEAYPNLAAIPELFWEQCVMAGKLYYLPIPRAVTGGSGFFNAKRLEEVGVTDTAEIADADTFFDLLGELTDPSRNRWALGSTSFGLTPFRHVFRVPYEWRVDGGKLVKDFETDEYLAMIEYVAGVREAGYFVPGSEAWEKNQMVNKFVGGQTAIIYDGLPGYATYAPSASDTFAPAPFVPFGHDGGAAQTHQDNVLFSPVMLKKGEPEQIERVLRVANFLAAPFGSEEYLLLNYGVEGVDYDMDAGNNPIPTDRGLSDVAVPWKYLAAPQQAVYFPGHEDQTRAVHGGYSALIPISVPNPVASIYSPTNTDKGGTLSQPVSDTAQEVIAGRKTMKDLEKAIATWASKGGDTIRGEYEQGLAA</sequence>
<dbReference type="RefSeq" id="WP_344248723.1">
    <property type="nucleotide sequence ID" value="NZ_BAAAPM010000004.1"/>
</dbReference>
<gene>
    <name evidence="1" type="ORF">GCM10009809_24470</name>
</gene>
<comment type="caution">
    <text evidence="1">The sequence shown here is derived from an EMBL/GenBank/DDBJ whole genome shotgun (WGS) entry which is preliminary data.</text>
</comment>
<name>A0ABN2JK45_9MICO</name>
<dbReference type="EMBL" id="BAAAPM010000004">
    <property type="protein sequence ID" value="GAA1727876.1"/>
    <property type="molecule type" value="Genomic_DNA"/>
</dbReference>